<keyword evidence="3 6" id="KW-1133">Transmembrane helix</keyword>
<keyword evidence="8" id="KW-1185">Reference proteome</keyword>
<feature type="compositionally biased region" description="Low complexity" evidence="5">
    <location>
        <begin position="9"/>
        <end position="30"/>
    </location>
</feature>
<feature type="compositionally biased region" description="Low complexity" evidence="5">
    <location>
        <begin position="79"/>
        <end position="91"/>
    </location>
</feature>
<evidence type="ECO:0008006" key="9">
    <source>
        <dbReference type="Google" id="ProtNLM"/>
    </source>
</evidence>
<accession>A0A8H5HY10</accession>
<evidence type="ECO:0000256" key="3">
    <source>
        <dbReference type="ARBA" id="ARBA00022989"/>
    </source>
</evidence>
<dbReference type="GO" id="GO:0007096">
    <property type="term" value="P:regulation of exit from mitosis"/>
    <property type="evidence" value="ECO:0007669"/>
    <property type="project" value="TreeGrafter"/>
</dbReference>
<evidence type="ECO:0000313" key="7">
    <source>
        <dbReference type="EMBL" id="KAF5391451.1"/>
    </source>
</evidence>
<reference evidence="7 8" key="1">
    <citation type="journal article" date="2020" name="ISME J.">
        <title>Uncovering the hidden diversity of litter-decomposition mechanisms in mushroom-forming fungi.</title>
        <authorList>
            <person name="Floudas D."/>
            <person name="Bentzer J."/>
            <person name="Ahren D."/>
            <person name="Johansson T."/>
            <person name="Persson P."/>
            <person name="Tunlid A."/>
        </authorList>
    </citation>
    <scope>NUCLEOTIDE SEQUENCE [LARGE SCALE GENOMIC DNA]</scope>
    <source>
        <strain evidence="7 8">CBS 406.79</strain>
    </source>
</reference>
<dbReference type="Proteomes" id="UP000518752">
    <property type="component" value="Unassembled WGS sequence"/>
</dbReference>
<dbReference type="OrthoDB" id="3363151at2759"/>
<dbReference type="GO" id="GO:0043007">
    <property type="term" value="P:maintenance of rDNA"/>
    <property type="evidence" value="ECO:0007669"/>
    <property type="project" value="TreeGrafter"/>
</dbReference>
<keyword evidence="2 6" id="KW-0812">Transmembrane</keyword>
<evidence type="ECO:0000256" key="2">
    <source>
        <dbReference type="ARBA" id="ARBA00022692"/>
    </source>
</evidence>
<evidence type="ECO:0000256" key="1">
    <source>
        <dbReference type="ARBA" id="ARBA00004127"/>
    </source>
</evidence>
<dbReference type="GO" id="GO:0012505">
    <property type="term" value="C:endomembrane system"/>
    <property type="evidence" value="ECO:0007669"/>
    <property type="project" value="UniProtKB-SubCell"/>
</dbReference>
<comment type="caution">
    <text evidence="7">The sequence shown here is derived from an EMBL/GenBank/DDBJ whole genome shotgun (WGS) entry which is preliminary data.</text>
</comment>
<feature type="region of interest" description="Disordered" evidence="5">
    <location>
        <begin position="1"/>
        <end position="97"/>
    </location>
</feature>
<sequence>MALRRFAQANASTASPSRASSASSTHSSNPVTPKPRGRISIGIHQSPASTPSISSSVPFDWDAARSRRPPPYATPLQNRSRGGRASAPGSSLNGTPTRRAFIKKKGLLERITSFPSQVAFEISQFPNNVPLPSSRTSAFVIGGFLHLLHLCVRVSQYRNSQNGDVEWNDMLRESEGRSWFDWTLPMTFFLISISLANAVYVFTRIKLYRLHRRVEPVNSPNAKFVDSDDLDFDSLEPPSLVARFRGGVWRAFVAFWRFLLGLKPSTTTQPLRKSSRVQQLEIWTPGDLEMILFNVYSPVHTLLWVATNPSNWIIMLVIMGAVGAQLNAMMLSYKALLKDKEILYAEVMNEYNEGFVYPKINPVRKDVAIMTHQSEIVNVWED</sequence>
<feature type="compositionally biased region" description="Low complexity" evidence="5">
    <location>
        <begin position="46"/>
        <end position="58"/>
    </location>
</feature>
<dbReference type="AlphaFoldDB" id="A0A8H5HY10"/>
<dbReference type="InterPro" id="IPR018819">
    <property type="entry name" value="Nur1/Mug154"/>
</dbReference>
<evidence type="ECO:0000256" key="4">
    <source>
        <dbReference type="ARBA" id="ARBA00023136"/>
    </source>
</evidence>
<keyword evidence="4 6" id="KW-0472">Membrane</keyword>
<dbReference type="Pfam" id="PF10332">
    <property type="entry name" value="DUF2418"/>
    <property type="match status" value="1"/>
</dbReference>
<feature type="transmembrane region" description="Helical" evidence="6">
    <location>
        <begin position="182"/>
        <end position="203"/>
    </location>
</feature>
<dbReference type="PANTHER" id="PTHR28293">
    <property type="entry name" value="NUCLEAR RIM PROTEIN 1"/>
    <property type="match status" value="1"/>
</dbReference>
<evidence type="ECO:0000256" key="6">
    <source>
        <dbReference type="SAM" id="Phobius"/>
    </source>
</evidence>
<gene>
    <name evidence="7" type="ORF">D9757_001881</name>
</gene>
<comment type="subcellular location">
    <subcellularLocation>
        <location evidence="1">Endomembrane system</location>
        <topology evidence="1">Multi-pass membrane protein</topology>
    </subcellularLocation>
</comment>
<dbReference type="PANTHER" id="PTHR28293:SF1">
    <property type="entry name" value="NUCLEAR RIM PROTEIN 1"/>
    <property type="match status" value="1"/>
</dbReference>
<organism evidence="7 8">
    <name type="scientific">Collybiopsis confluens</name>
    <dbReference type="NCBI Taxonomy" id="2823264"/>
    <lineage>
        <taxon>Eukaryota</taxon>
        <taxon>Fungi</taxon>
        <taxon>Dikarya</taxon>
        <taxon>Basidiomycota</taxon>
        <taxon>Agaricomycotina</taxon>
        <taxon>Agaricomycetes</taxon>
        <taxon>Agaricomycetidae</taxon>
        <taxon>Agaricales</taxon>
        <taxon>Marasmiineae</taxon>
        <taxon>Omphalotaceae</taxon>
        <taxon>Collybiopsis</taxon>
    </lineage>
</organism>
<dbReference type="EMBL" id="JAACJN010000010">
    <property type="protein sequence ID" value="KAF5391451.1"/>
    <property type="molecule type" value="Genomic_DNA"/>
</dbReference>
<feature type="transmembrane region" description="Helical" evidence="6">
    <location>
        <begin position="312"/>
        <end position="333"/>
    </location>
</feature>
<evidence type="ECO:0000313" key="8">
    <source>
        <dbReference type="Proteomes" id="UP000518752"/>
    </source>
</evidence>
<proteinExistence type="predicted"/>
<name>A0A8H5HY10_9AGAR</name>
<evidence type="ECO:0000256" key="5">
    <source>
        <dbReference type="SAM" id="MobiDB-lite"/>
    </source>
</evidence>
<protein>
    <recommendedName>
        <fullName evidence="9">Nuclear rim protein 1</fullName>
    </recommendedName>
</protein>